<accession>A0A7Y2RFK5</accession>
<dbReference type="PROSITE" id="PS51257">
    <property type="entry name" value="PROKAR_LIPOPROTEIN"/>
    <property type="match status" value="1"/>
</dbReference>
<reference evidence="2 5" key="2">
    <citation type="submission" date="2020-04" db="EMBL/GenBank/DDBJ databases">
        <title>Acinetobacter Taxon 24.</title>
        <authorList>
            <person name="Nemec A."/>
            <person name="Radolfova-Krizova L."/>
            <person name="Higgins P.G."/>
            <person name="Spanelova P."/>
        </authorList>
    </citation>
    <scope>NUCLEOTIDE SEQUENCE [LARGE SCALE GENOMIC DNA]</scope>
    <source>
        <strain evidence="2 5">ANC 5380</strain>
    </source>
</reference>
<dbReference type="Proteomes" id="UP000291380">
    <property type="component" value="Unassembled WGS sequence"/>
</dbReference>
<dbReference type="OrthoDB" id="6712276at2"/>
<evidence type="ECO:0000256" key="1">
    <source>
        <dbReference type="SAM" id="Phobius"/>
    </source>
</evidence>
<protein>
    <submittedName>
        <fullName evidence="3">Uncharacterized protein</fullName>
    </submittedName>
</protein>
<organism evidence="3 4">
    <name type="scientific">Acinetobacter terrae</name>
    <dbReference type="NCBI Taxonomy" id="2731247"/>
    <lineage>
        <taxon>Bacteria</taxon>
        <taxon>Pseudomonadati</taxon>
        <taxon>Pseudomonadota</taxon>
        <taxon>Gammaproteobacteria</taxon>
        <taxon>Moraxellales</taxon>
        <taxon>Moraxellaceae</taxon>
        <taxon>Acinetobacter</taxon>
        <taxon>Acinetobacter Taxon 24</taxon>
    </lineage>
</organism>
<accession>A0A4R0EP06</accession>
<comment type="caution">
    <text evidence="3">The sequence shown here is derived from an EMBL/GenBank/DDBJ whole genome shotgun (WGS) entry which is preliminary data.</text>
</comment>
<gene>
    <name evidence="3" type="ORF">E0H85_04700</name>
    <name evidence="2" type="ORF">HLH17_09520</name>
</gene>
<sequence length="222" mass="25048">MELLKNINILQKTQVLLFGGLILVLTACAKVSHEPKPGEYGQQLIGTYDLTLEEIEALNNTTMPKPDINKRPKLSIGYEATAANNPYRFVMVARGYAIADGEVELRFIGGTERMSKIGYHPEAFREDDTHNYKANEPVLLVLASDPFSVDATQDTSDSSFATHAEITERSNFQFQSVQLQVWEGKGSKYSWTRYLAIMAIFLSIFIFILTRTNLIVDVFNRK</sequence>
<evidence type="ECO:0000313" key="5">
    <source>
        <dbReference type="Proteomes" id="UP000569202"/>
    </source>
</evidence>
<keyword evidence="1" id="KW-1133">Transmembrane helix</keyword>
<evidence type="ECO:0000313" key="4">
    <source>
        <dbReference type="Proteomes" id="UP000291380"/>
    </source>
</evidence>
<evidence type="ECO:0000313" key="2">
    <source>
        <dbReference type="EMBL" id="NNH77893.1"/>
    </source>
</evidence>
<name>A0A4R0EP06_9GAMM</name>
<keyword evidence="1" id="KW-0812">Transmembrane</keyword>
<dbReference type="EMBL" id="SJOA01000004">
    <property type="protein sequence ID" value="TCB60577.1"/>
    <property type="molecule type" value="Genomic_DNA"/>
</dbReference>
<keyword evidence="1" id="KW-0472">Membrane</keyword>
<feature type="transmembrane region" description="Helical" evidence="1">
    <location>
        <begin position="194"/>
        <end position="216"/>
    </location>
</feature>
<dbReference type="AlphaFoldDB" id="A0A4R0EP06"/>
<dbReference type="EMBL" id="JABERL010000023">
    <property type="protein sequence ID" value="NNH77893.1"/>
    <property type="molecule type" value="Genomic_DNA"/>
</dbReference>
<dbReference type="RefSeq" id="WP_067725986.1">
    <property type="nucleotide sequence ID" value="NZ_JABERI010000020.1"/>
</dbReference>
<reference evidence="3 4" key="1">
    <citation type="submission" date="2019-02" db="EMBL/GenBank/DDBJ databases">
        <title>High diversity of culturable Acinetobacter species in natural soil and water ecosystems.</title>
        <authorList>
            <person name="Radolfova-Krizova L."/>
            <person name="Nemec A."/>
        </authorList>
    </citation>
    <scope>NUCLEOTIDE SEQUENCE [LARGE SCALE GENOMIC DNA]</scope>
    <source>
        <strain evidence="3 4">ANC 4281</strain>
    </source>
</reference>
<proteinExistence type="predicted"/>
<evidence type="ECO:0000313" key="3">
    <source>
        <dbReference type="EMBL" id="TCB60577.1"/>
    </source>
</evidence>
<dbReference type="Proteomes" id="UP000569202">
    <property type="component" value="Unassembled WGS sequence"/>
</dbReference>